<keyword evidence="2" id="KW-0378">Hydrolase</keyword>
<dbReference type="GO" id="GO:0008864">
    <property type="term" value="F:formyltetrahydrofolate deformylase activity"/>
    <property type="evidence" value="ECO:0007669"/>
    <property type="project" value="InterPro"/>
</dbReference>
<accession>K0R958</accession>
<dbReference type="PANTHER" id="PTHR42706">
    <property type="entry name" value="FORMYLTETRAHYDROFOLATE DEFORMYLASE"/>
    <property type="match status" value="1"/>
</dbReference>
<evidence type="ECO:0000256" key="1">
    <source>
        <dbReference type="ARBA" id="ARBA00022563"/>
    </source>
</evidence>
<comment type="caution">
    <text evidence="5">The sequence shown here is derived from an EMBL/GenBank/DDBJ whole genome shotgun (WGS) entry which is preliminary data.</text>
</comment>
<protein>
    <recommendedName>
        <fullName evidence="4">Formyl transferase N-terminal domain-containing protein</fullName>
    </recommendedName>
</protein>
<feature type="domain" description="Formyl transferase N-terminal" evidence="4">
    <location>
        <begin position="40"/>
        <end position="89"/>
    </location>
</feature>
<evidence type="ECO:0000256" key="3">
    <source>
        <dbReference type="SAM" id="MobiDB-lite"/>
    </source>
</evidence>
<dbReference type="Pfam" id="PF00551">
    <property type="entry name" value="Formyl_trans_N"/>
    <property type="match status" value="1"/>
</dbReference>
<evidence type="ECO:0000256" key="2">
    <source>
        <dbReference type="ARBA" id="ARBA00022801"/>
    </source>
</evidence>
<dbReference type="EMBL" id="AGNL01044192">
    <property type="protein sequence ID" value="EJK50098.1"/>
    <property type="molecule type" value="Genomic_DNA"/>
</dbReference>
<dbReference type="InterPro" id="IPR002376">
    <property type="entry name" value="Formyl_transf_N"/>
</dbReference>
<keyword evidence="1" id="KW-0554">One-carbon metabolism</keyword>
<reference evidence="5 6" key="1">
    <citation type="journal article" date="2012" name="Genome Biol.">
        <title>Genome and low-iron response of an oceanic diatom adapted to chronic iron limitation.</title>
        <authorList>
            <person name="Lommer M."/>
            <person name="Specht M."/>
            <person name="Roy A.S."/>
            <person name="Kraemer L."/>
            <person name="Andreson R."/>
            <person name="Gutowska M.A."/>
            <person name="Wolf J."/>
            <person name="Bergner S.V."/>
            <person name="Schilhabel M.B."/>
            <person name="Klostermeier U.C."/>
            <person name="Beiko R.G."/>
            <person name="Rosenstiel P."/>
            <person name="Hippler M."/>
            <person name="Laroche J."/>
        </authorList>
    </citation>
    <scope>NUCLEOTIDE SEQUENCE [LARGE SCALE GENOMIC DNA]</scope>
    <source>
        <strain evidence="5 6">CCMP1005</strain>
    </source>
</reference>
<evidence type="ECO:0000313" key="6">
    <source>
        <dbReference type="Proteomes" id="UP000266841"/>
    </source>
</evidence>
<dbReference type="OrthoDB" id="4239773at2759"/>
<dbReference type="AlphaFoldDB" id="K0R958"/>
<dbReference type="Gene3D" id="3.40.50.170">
    <property type="entry name" value="Formyl transferase, N-terminal domain"/>
    <property type="match status" value="1"/>
</dbReference>
<gene>
    <name evidence="5" type="ORF">THAOC_30969</name>
</gene>
<dbReference type="InterPro" id="IPR036477">
    <property type="entry name" value="Formyl_transf_N_sf"/>
</dbReference>
<evidence type="ECO:0000313" key="5">
    <source>
        <dbReference type="EMBL" id="EJK50098.1"/>
    </source>
</evidence>
<organism evidence="5 6">
    <name type="scientific">Thalassiosira oceanica</name>
    <name type="common">Marine diatom</name>
    <dbReference type="NCBI Taxonomy" id="159749"/>
    <lineage>
        <taxon>Eukaryota</taxon>
        <taxon>Sar</taxon>
        <taxon>Stramenopiles</taxon>
        <taxon>Ochrophyta</taxon>
        <taxon>Bacillariophyta</taxon>
        <taxon>Coscinodiscophyceae</taxon>
        <taxon>Thalassiosirophycidae</taxon>
        <taxon>Thalassiosirales</taxon>
        <taxon>Thalassiosiraceae</taxon>
        <taxon>Thalassiosira</taxon>
    </lineage>
</organism>
<feature type="region of interest" description="Disordered" evidence="3">
    <location>
        <begin position="1"/>
        <end position="45"/>
    </location>
</feature>
<evidence type="ECO:0000259" key="4">
    <source>
        <dbReference type="Pfam" id="PF00551"/>
    </source>
</evidence>
<dbReference type="PANTHER" id="PTHR42706:SF1">
    <property type="entry name" value="FORMYLTETRAHYDROFOLATE DEFORMYLASE 2, MITOCHONDRIAL"/>
    <property type="match status" value="1"/>
</dbReference>
<proteinExistence type="predicted"/>
<dbReference type="InterPro" id="IPR004810">
    <property type="entry name" value="PurU"/>
</dbReference>
<sequence>MICAPWPKRSRSLTQDAAGREDRPRSPTTASFRRSSARGRAYHQAHERGVKLIRATAHYATSDLDQGPIIEQEIMHVVHRDDVSDLIRKAWGGLSRRTCWSARLEPTSKRGSM</sequence>
<name>K0R958_THAOC</name>
<keyword evidence="6" id="KW-1185">Reference proteome</keyword>
<dbReference type="GO" id="GO:0006189">
    <property type="term" value="P:'de novo' IMP biosynthetic process"/>
    <property type="evidence" value="ECO:0007669"/>
    <property type="project" value="InterPro"/>
</dbReference>
<dbReference type="GO" id="GO:0006730">
    <property type="term" value="P:one-carbon metabolic process"/>
    <property type="evidence" value="ECO:0007669"/>
    <property type="project" value="UniProtKB-KW"/>
</dbReference>
<dbReference type="SUPFAM" id="SSF53328">
    <property type="entry name" value="Formyltransferase"/>
    <property type="match status" value="1"/>
</dbReference>
<dbReference type="Proteomes" id="UP000266841">
    <property type="component" value="Unassembled WGS sequence"/>
</dbReference>